<accession>A0A8C9RI09</accession>
<dbReference type="Ensembl" id="ENSSFOT00015016510.2">
    <property type="protein sequence ID" value="ENSSFOP00015016323.2"/>
    <property type="gene ID" value="ENSSFOG00015010533.2"/>
</dbReference>
<reference evidence="4" key="3">
    <citation type="submission" date="2025-09" db="UniProtKB">
        <authorList>
            <consortium name="Ensembl"/>
        </authorList>
    </citation>
    <scope>IDENTIFICATION</scope>
</reference>
<dbReference type="GO" id="GO:0003676">
    <property type="term" value="F:nucleic acid binding"/>
    <property type="evidence" value="ECO:0007669"/>
    <property type="project" value="InterPro"/>
</dbReference>
<feature type="compositionally biased region" description="Pro residues" evidence="2">
    <location>
        <begin position="563"/>
        <end position="577"/>
    </location>
</feature>
<evidence type="ECO:0000256" key="2">
    <source>
        <dbReference type="SAM" id="MobiDB-lite"/>
    </source>
</evidence>
<dbReference type="InterPro" id="IPR036875">
    <property type="entry name" value="Znf_CCHC_sf"/>
</dbReference>
<dbReference type="InterPro" id="IPR001878">
    <property type="entry name" value="Znf_CCHC"/>
</dbReference>
<dbReference type="PANTHER" id="PTHR46939">
    <property type="entry name" value="ZINC FINGER CCHC DOMAIN-CONTAINING PROTEIN 2"/>
    <property type="match status" value="1"/>
</dbReference>
<dbReference type="AlphaFoldDB" id="A0A8C9RI09"/>
<reference evidence="4 5" key="1">
    <citation type="submission" date="2019-04" db="EMBL/GenBank/DDBJ databases">
        <authorList>
            <consortium name="Wellcome Sanger Institute Data Sharing"/>
        </authorList>
    </citation>
    <scope>NUCLEOTIDE SEQUENCE [LARGE SCALE GENOMIC DNA]</scope>
</reference>
<keyword evidence="1" id="KW-0479">Metal-binding</keyword>
<dbReference type="Proteomes" id="UP000694397">
    <property type="component" value="Chromosome 9"/>
</dbReference>
<feature type="compositionally biased region" description="Polar residues" evidence="2">
    <location>
        <begin position="213"/>
        <end position="223"/>
    </location>
</feature>
<dbReference type="PANTHER" id="PTHR46939:SF1">
    <property type="entry name" value="ZINC FINGER CCHC DOMAIN-CONTAINING PROTEIN 2"/>
    <property type="match status" value="1"/>
</dbReference>
<feature type="compositionally biased region" description="Low complexity" evidence="2">
    <location>
        <begin position="599"/>
        <end position="612"/>
    </location>
</feature>
<evidence type="ECO:0000313" key="5">
    <source>
        <dbReference type="Proteomes" id="UP000694397"/>
    </source>
</evidence>
<name>A0A8C9RI09_SCLFO</name>
<dbReference type="SUPFAM" id="SSF57756">
    <property type="entry name" value="Retrovirus zinc finger-like domains"/>
    <property type="match status" value="1"/>
</dbReference>
<dbReference type="SMART" id="SM00343">
    <property type="entry name" value="ZnF_C2HC"/>
    <property type="match status" value="1"/>
</dbReference>
<sequence length="777" mass="82424">MTPLLRSFHLPAVYIEKIMLKGISWSRNEKEYSFEVKWSDSSSSSVTKTQQELENFLLKLPKELSTESFEKLLKQGESRELERTLKEKFLSASQVFRQTGKVCAFFLSDSPGPNCSRYNPGPLGKSFQQDCSEASSQDEGVYLEPYVLSHRKKHGCKSPSLSSQSGKNCPVDGRRALSSELNGVPDWRRKSCPPKTILEPRAQGGDQPLADDNWNSSRGNNNKARAPPTDREKGQAGQSRPGAANGAPKLPAVPMIRQPAGKDAHWDTGSGQDSYGETSSESYSSPSSPQHDGRESLESEDEKDRETDSHSDDYSKGKTDHFPPCKAVSGAAVATVHPMVSMALKEEPSRSNSPLNAATFPQIPFVHSLPFVVQNGACAPEATGPLHGADGKAAMGVMSTLPSVLREPISATGGTGEAEKTSLLQEPTSLPHVLSPSPMALPQPGSPGLQPLIQRFKSTALQASSESCSASAHQTPVGAISVIPAGPAYMSSLQPAYPSSDSVMGSGLAHSVPLVEQHAKASGLSLSAGLPPSYTLPIPTTVIPSVGAVSSSAMSQAQVIVPPTVPTHTPGPAPSPSPALTHSTAQSDSTSCGTSTGASPQQPQQQSSPSQQVGCGACGCRGTCGSNHAPSYYFPPQMPRQVLSVPHIFHLTSLAHQSNGATQLPFFTPTHSPYASGPLLHTHSDHVLGTQVGYSMQQMAAFNRFYQPVFPPVNIMPSSTMGAGMKKNGGNISCYNCGVSGHYAQDCKQPSIDATQQGGFRLKYVTPQSPETLDKAE</sequence>
<proteinExistence type="predicted"/>
<protein>
    <recommendedName>
        <fullName evidence="3">CCHC-type domain-containing protein</fullName>
    </recommendedName>
</protein>
<feature type="compositionally biased region" description="Polar residues" evidence="2">
    <location>
        <begin position="578"/>
        <end position="598"/>
    </location>
</feature>
<feature type="domain" description="CCHC-type" evidence="3">
    <location>
        <begin position="734"/>
        <end position="749"/>
    </location>
</feature>
<keyword evidence="1" id="KW-0862">Zinc</keyword>
<dbReference type="InterPro" id="IPR042793">
    <property type="entry name" value="ZCCHC2"/>
</dbReference>
<evidence type="ECO:0000256" key="1">
    <source>
        <dbReference type="PROSITE-ProRule" id="PRU00047"/>
    </source>
</evidence>
<reference evidence="4" key="2">
    <citation type="submission" date="2025-08" db="UniProtKB">
        <authorList>
            <consortium name="Ensembl"/>
        </authorList>
    </citation>
    <scope>IDENTIFICATION</scope>
</reference>
<evidence type="ECO:0000259" key="3">
    <source>
        <dbReference type="PROSITE" id="PS50158"/>
    </source>
</evidence>
<dbReference type="GO" id="GO:0008270">
    <property type="term" value="F:zinc ion binding"/>
    <property type="evidence" value="ECO:0007669"/>
    <property type="project" value="UniProtKB-KW"/>
</dbReference>
<dbReference type="PROSITE" id="PS50158">
    <property type="entry name" value="ZF_CCHC"/>
    <property type="match status" value="1"/>
</dbReference>
<dbReference type="GeneTree" id="ENSGT00520000055637"/>
<feature type="compositionally biased region" description="Low complexity" evidence="2">
    <location>
        <begin position="274"/>
        <end position="289"/>
    </location>
</feature>
<dbReference type="Pfam" id="PF00098">
    <property type="entry name" value="zf-CCHC"/>
    <property type="match status" value="1"/>
</dbReference>
<dbReference type="OrthoDB" id="6361509at2759"/>
<organism evidence="4 5">
    <name type="scientific">Scleropages formosus</name>
    <name type="common">Asian bonytongue</name>
    <name type="synonym">Osteoglossum formosum</name>
    <dbReference type="NCBI Taxonomy" id="113540"/>
    <lineage>
        <taxon>Eukaryota</taxon>
        <taxon>Metazoa</taxon>
        <taxon>Chordata</taxon>
        <taxon>Craniata</taxon>
        <taxon>Vertebrata</taxon>
        <taxon>Euteleostomi</taxon>
        <taxon>Actinopterygii</taxon>
        <taxon>Neopterygii</taxon>
        <taxon>Teleostei</taxon>
        <taxon>Osteoglossocephala</taxon>
        <taxon>Osteoglossomorpha</taxon>
        <taxon>Osteoglossiformes</taxon>
        <taxon>Osteoglossidae</taxon>
        <taxon>Scleropages</taxon>
    </lineage>
</organism>
<dbReference type="Gene3D" id="4.10.60.10">
    <property type="entry name" value="Zinc finger, CCHC-type"/>
    <property type="match status" value="1"/>
</dbReference>
<gene>
    <name evidence="4" type="primary">LOC108935401</name>
</gene>
<feature type="region of interest" description="Disordered" evidence="2">
    <location>
        <begin position="153"/>
        <end position="324"/>
    </location>
</feature>
<evidence type="ECO:0000313" key="4">
    <source>
        <dbReference type="Ensembl" id="ENSSFOP00015016323.2"/>
    </source>
</evidence>
<feature type="compositionally biased region" description="Basic and acidic residues" evidence="2">
    <location>
        <begin position="291"/>
        <end position="323"/>
    </location>
</feature>
<keyword evidence="5" id="KW-1185">Reference proteome</keyword>
<keyword evidence="1" id="KW-0863">Zinc-finger</keyword>
<feature type="region of interest" description="Disordered" evidence="2">
    <location>
        <begin position="562"/>
        <end position="612"/>
    </location>
</feature>